<accession>A0A9J7BPH2</accession>
<keyword evidence="7 8" id="KW-0472">Membrane</keyword>
<keyword evidence="2" id="KW-0813">Transport</keyword>
<keyword evidence="3 8" id="KW-0812">Transmembrane</keyword>
<keyword evidence="9" id="KW-0762">Sugar transport</keyword>
<evidence type="ECO:0000256" key="4">
    <source>
        <dbReference type="ARBA" id="ARBA00022741"/>
    </source>
</evidence>
<feature type="transmembrane region" description="Helical" evidence="8">
    <location>
        <begin position="81"/>
        <end position="102"/>
    </location>
</feature>
<feature type="transmembrane region" description="Helical" evidence="8">
    <location>
        <begin position="109"/>
        <end position="130"/>
    </location>
</feature>
<dbReference type="EMBL" id="CP093313">
    <property type="protein sequence ID" value="UWZ84503.1"/>
    <property type="molecule type" value="Genomic_DNA"/>
</dbReference>
<dbReference type="KEGG" id="orp:MOP44_00875"/>
<evidence type="ECO:0000256" key="7">
    <source>
        <dbReference type="ARBA" id="ARBA00023136"/>
    </source>
</evidence>
<gene>
    <name evidence="9" type="ORF">MOP44_00875</name>
</gene>
<feature type="transmembrane region" description="Helical" evidence="8">
    <location>
        <begin position="242"/>
        <end position="267"/>
    </location>
</feature>
<dbReference type="InterPro" id="IPR030189">
    <property type="entry name" value="UPS_plant"/>
</dbReference>
<comment type="subcellular location">
    <subcellularLocation>
        <location evidence="1">Membrane</location>
        <topology evidence="1">Multi-pass membrane protein</topology>
    </subcellularLocation>
</comment>
<evidence type="ECO:0000313" key="10">
    <source>
        <dbReference type="Proteomes" id="UP001059380"/>
    </source>
</evidence>
<evidence type="ECO:0000256" key="2">
    <source>
        <dbReference type="ARBA" id="ARBA00022448"/>
    </source>
</evidence>
<name>A0A9J7BPH2_9BACT</name>
<dbReference type="AlphaFoldDB" id="A0A9J7BPH2"/>
<keyword evidence="4" id="KW-0547">Nucleotide-binding</keyword>
<evidence type="ECO:0000256" key="3">
    <source>
        <dbReference type="ARBA" id="ARBA00022692"/>
    </source>
</evidence>
<dbReference type="GO" id="GO:0005524">
    <property type="term" value="F:ATP binding"/>
    <property type="evidence" value="ECO:0007669"/>
    <property type="project" value="UniProtKB-KW"/>
</dbReference>
<evidence type="ECO:0000256" key="5">
    <source>
        <dbReference type="ARBA" id="ARBA00022840"/>
    </source>
</evidence>
<sequence length="330" mass="35279">MYIPSLYPVALFMMIVTMICWGSWANTQKLAKGWRFELFYWDYVFGIVLIALILGFTMGNTDPASPDSFIANLRSADGKHLLFAVLGGVVFNVANILIVAAIAVAGLAVAFPIGIGLALVIGSVLNYIILPKGNPLLLFGGIALVIVAIVLDALAYRRLVKDLSVSRKGILLSLLGGTGMGLFYPFVAKATTGENHLGPYAVAFVFSLGVLACTIPVNYLFMRKPISGQPVAMRDYFRGSGAFHFWGLLGGIIWGIGMISNFVASYAQMVGPAAAYALGQGATMVSAIWGVFVWREFAGAPPTARRLIGLMFLFFLLGLSGVAMAPIVSF</sequence>
<dbReference type="RefSeq" id="WP_260794008.1">
    <property type="nucleotide sequence ID" value="NZ_CP093313.1"/>
</dbReference>
<feature type="transmembrane region" description="Helical" evidence="8">
    <location>
        <begin position="169"/>
        <end position="188"/>
    </location>
</feature>
<evidence type="ECO:0000256" key="6">
    <source>
        <dbReference type="ARBA" id="ARBA00022989"/>
    </source>
</evidence>
<feature type="transmembrane region" description="Helical" evidence="8">
    <location>
        <begin position="38"/>
        <end position="61"/>
    </location>
</feature>
<organism evidence="9 10">
    <name type="scientific">Occallatibacter riparius</name>
    <dbReference type="NCBI Taxonomy" id="1002689"/>
    <lineage>
        <taxon>Bacteria</taxon>
        <taxon>Pseudomonadati</taxon>
        <taxon>Acidobacteriota</taxon>
        <taxon>Terriglobia</taxon>
        <taxon>Terriglobales</taxon>
        <taxon>Acidobacteriaceae</taxon>
        <taxon>Occallatibacter</taxon>
    </lineage>
</organism>
<feature type="transmembrane region" description="Helical" evidence="8">
    <location>
        <begin position="6"/>
        <end position="26"/>
    </location>
</feature>
<dbReference type="GO" id="GO:0016020">
    <property type="term" value="C:membrane"/>
    <property type="evidence" value="ECO:0007669"/>
    <property type="project" value="UniProtKB-SubCell"/>
</dbReference>
<keyword evidence="10" id="KW-1185">Reference proteome</keyword>
<evidence type="ECO:0000313" key="9">
    <source>
        <dbReference type="EMBL" id="UWZ84503.1"/>
    </source>
</evidence>
<dbReference type="Pfam" id="PF07168">
    <property type="entry name" value="Ureide_permease"/>
    <property type="match status" value="2"/>
</dbReference>
<feature type="transmembrane region" description="Helical" evidence="8">
    <location>
        <begin position="200"/>
        <end position="221"/>
    </location>
</feature>
<protein>
    <submittedName>
        <fullName evidence="9">GRP family sugar transporter</fullName>
    </submittedName>
</protein>
<feature type="transmembrane region" description="Helical" evidence="8">
    <location>
        <begin position="273"/>
        <end position="295"/>
    </location>
</feature>
<keyword evidence="6 8" id="KW-1133">Transmembrane helix</keyword>
<dbReference type="InterPro" id="IPR009834">
    <property type="entry name" value="Ureide_permease"/>
</dbReference>
<evidence type="ECO:0000256" key="8">
    <source>
        <dbReference type="SAM" id="Phobius"/>
    </source>
</evidence>
<evidence type="ECO:0000256" key="1">
    <source>
        <dbReference type="ARBA" id="ARBA00004141"/>
    </source>
</evidence>
<reference evidence="9" key="1">
    <citation type="submission" date="2021-04" db="EMBL/GenBank/DDBJ databases">
        <title>Phylogenetic analysis of Acidobacteriaceae.</title>
        <authorList>
            <person name="Qiu L."/>
            <person name="Zhang Q."/>
        </authorList>
    </citation>
    <scope>NUCLEOTIDE SEQUENCE</scope>
    <source>
        <strain evidence="9">DSM 25168</strain>
    </source>
</reference>
<feature type="transmembrane region" description="Helical" evidence="8">
    <location>
        <begin position="136"/>
        <end position="157"/>
    </location>
</feature>
<proteinExistence type="predicted"/>
<dbReference type="GO" id="GO:0022857">
    <property type="term" value="F:transmembrane transporter activity"/>
    <property type="evidence" value="ECO:0007669"/>
    <property type="project" value="InterPro"/>
</dbReference>
<feature type="transmembrane region" description="Helical" evidence="8">
    <location>
        <begin position="307"/>
        <end position="328"/>
    </location>
</feature>
<dbReference type="PANTHER" id="PTHR31081">
    <property type="entry name" value="UREIDE PERMEASE 1-RELATED-RELATED"/>
    <property type="match status" value="1"/>
</dbReference>
<keyword evidence="5" id="KW-0067">ATP-binding</keyword>
<dbReference type="Proteomes" id="UP001059380">
    <property type="component" value="Chromosome"/>
</dbReference>